<reference evidence="2 3" key="1">
    <citation type="submission" date="2016-06" db="EMBL/GenBank/DDBJ databases">
        <authorList>
            <person name="Kjaerup R.B."/>
            <person name="Dalgaard T.S."/>
            <person name="Juul-Madsen H.R."/>
        </authorList>
    </citation>
    <scope>NUCLEOTIDE SEQUENCE [LARGE SCALE GENOMIC DNA]</scope>
    <source>
        <strain evidence="2 3">DSM 43821</strain>
    </source>
</reference>
<proteinExistence type="predicted"/>
<organism evidence="2 3">
    <name type="scientific">Micromonospora purpureochromogenes</name>
    <dbReference type="NCBI Taxonomy" id="47872"/>
    <lineage>
        <taxon>Bacteria</taxon>
        <taxon>Bacillati</taxon>
        <taxon>Actinomycetota</taxon>
        <taxon>Actinomycetes</taxon>
        <taxon>Micromonosporales</taxon>
        <taxon>Micromonosporaceae</taxon>
        <taxon>Micromonospora</taxon>
    </lineage>
</organism>
<feature type="region of interest" description="Disordered" evidence="1">
    <location>
        <begin position="245"/>
        <end position="268"/>
    </location>
</feature>
<accession>A0A1C4UAE9</accession>
<protein>
    <submittedName>
        <fullName evidence="2">CHAT domain-containing protein</fullName>
    </submittedName>
</protein>
<sequence>MQDSIERLRDELSRVTGPARLPKLTQLGQALATNYWRTGPGRPAALGLLSAAIEAWDEAYRLVDPGDPARGQVAVQLGWLLSARHSAHGSGPRDRDTGIFVLTEATRFTNLPPMQAAMARIALGQLHLARATEAMSPAAARSGFLGGGLSGAAQDADEAARLFRELLAGPVLSTDVTSMVRTMLVVAESIHPLLGGDVANFDLSRIIDAMSRLQDLQRNGLPINLWNQANMADPLDYPVTVMRGDGQSAPVVPPRRPTPATGTPTATAAATSTQPAFARRVAREQLAALALDRERPVWEQALTMLLAGPDEIEPAALDAFVGATASAVDAQDGGDPVELGLDRLLSVVGLCLRERRDGSGWDDEDAGGDARRVAARHLLAAMRDVPPGHPAAVTIVEAAGGLLDETRPLSGAIAEIADDLLSYAERIESRPPVVSALAELCRTVTALHSGSLSHPDPLAAVAALPAGHPWRGPLGTAAAHARLAAAVHNCSPAAGSAGSGGDLTAVLDALLRHDPADLRMALDAAADRSSPPTRAVLAAARLRLGDDPDRAITLLAGVVRLLDEGGLRTRTWWRLAEAYRRRGAAGDTERCRDAGRNALDGPDVDPADAARFAGWMLAEGRGAEAFTALEIAAVAPKRAGADSLTRDVLAVLVGVVPPEAPIASVPTPAEVAAAVREIGAGALLYVHSTDDAGLTAGVLCLDPATGQLDVLANLPVTDPLVSDDPGWPAILGRWTAGRLLVAATGGLSRVGLGAVCAGDGRRLGQQIGITDVPSGTHVVRLAARSVPPLTDEPVFVVNPRGDRDAAMAEVMVLRRLFYPRSVCLGRALEPVDAVGGPEDVRKHLAAASVLHLACGLDGTALQLAGGEVLDLASVSGARGLVVLSAPGGSDLVPALLDVGFTGVIGWRWAVPASFAALALFLVHLELVDGRRPPAEAVGVVQRWMLDPDRIVPPYLPGAHLSTVTATDLTRPALWAALAYSGR</sequence>
<evidence type="ECO:0000256" key="1">
    <source>
        <dbReference type="SAM" id="MobiDB-lite"/>
    </source>
</evidence>
<dbReference type="AlphaFoldDB" id="A0A1C4UAE9"/>
<dbReference type="EMBL" id="LT607410">
    <property type="protein sequence ID" value="SCE68663.1"/>
    <property type="molecule type" value="Genomic_DNA"/>
</dbReference>
<gene>
    <name evidence="2" type="ORF">GA0074696_0228</name>
</gene>
<name>A0A1C4UAE9_9ACTN</name>
<dbReference type="Proteomes" id="UP000198228">
    <property type="component" value="Chromosome I"/>
</dbReference>
<evidence type="ECO:0000313" key="3">
    <source>
        <dbReference type="Proteomes" id="UP000198228"/>
    </source>
</evidence>
<evidence type="ECO:0000313" key="2">
    <source>
        <dbReference type="EMBL" id="SCE68663.1"/>
    </source>
</evidence>
<feature type="compositionally biased region" description="Low complexity" evidence="1">
    <location>
        <begin position="258"/>
        <end position="268"/>
    </location>
</feature>
<dbReference type="RefSeq" id="WP_088959371.1">
    <property type="nucleotide sequence ID" value="NZ_LT607410.1"/>
</dbReference>